<dbReference type="Pfam" id="PF03931">
    <property type="entry name" value="Skp1_POZ"/>
    <property type="match status" value="1"/>
</dbReference>
<dbReference type="SUPFAM" id="SSF54695">
    <property type="entry name" value="POZ domain"/>
    <property type="match status" value="1"/>
</dbReference>
<dbReference type="SUPFAM" id="SSF81382">
    <property type="entry name" value="Skp1 dimerisation domain-like"/>
    <property type="match status" value="1"/>
</dbReference>
<keyword evidence="2" id="KW-0833">Ubl conjugation pathway</keyword>
<sequence>MESLLYLHSFSHHSTFTHWSSTPLLFSSPIPFGLFQLIFSPTVPLVVPFLRNISSIIDFSQPSITIFFIPDQILNQSIQLLTMAAVDAPVVPVAAVPSEPEIIYKVSSEEGTEFKVSDGALRMSETMNAMLGTNPMTAEDVEKNEAIPINNIKAEILELVFKWCEEHKGEPIPVDDDTVPKNVTIPAFDEKLMDIDNDKLFHLICAANYLNVKGLLNVSCKKVALMAKGKSPEELRVIYGIPTDEEDEAAAKVAKEEAEKKKSEKDAEKKAIEAPGAEETKEDEGKADEKTEEAKGETSVEKKADETNDSGEGTSSA</sequence>
<dbReference type="GO" id="GO:0006511">
    <property type="term" value="P:ubiquitin-dependent protein catabolic process"/>
    <property type="evidence" value="ECO:0007669"/>
    <property type="project" value="InterPro"/>
</dbReference>
<dbReference type="SMART" id="SM00512">
    <property type="entry name" value="Skp1"/>
    <property type="match status" value="1"/>
</dbReference>
<evidence type="ECO:0000259" key="4">
    <source>
        <dbReference type="Pfam" id="PF01466"/>
    </source>
</evidence>
<name>A0A1I7T3Q8_9PELO</name>
<dbReference type="eggNOG" id="KOG1724">
    <property type="taxonomic scope" value="Eukaryota"/>
</dbReference>
<dbReference type="InterPro" id="IPR001232">
    <property type="entry name" value="SKP1-like"/>
</dbReference>
<evidence type="ECO:0000259" key="5">
    <source>
        <dbReference type="Pfam" id="PF03931"/>
    </source>
</evidence>
<dbReference type="CDD" id="cd18322">
    <property type="entry name" value="BTB_POZ_SKP1"/>
    <property type="match status" value="1"/>
</dbReference>
<feature type="compositionally biased region" description="Basic and acidic residues" evidence="3">
    <location>
        <begin position="283"/>
        <end position="306"/>
    </location>
</feature>
<feature type="region of interest" description="Disordered" evidence="3">
    <location>
        <begin position="250"/>
        <end position="317"/>
    </location>
</feature>
<dbReference type="InterPro" id="IPR036296">
    <property type="entry name" value="SKP1-like_dim_sf"/>
</dbReference>
<dbReference type="InterPro" id="IPR016897">
    <property type="entry name" value="SKP1"/>
</dbReference>
<feature type="domain" description="SKP1 component dimerisation" evidence="4">
    <location>
        <begin position="213"/>
        <end position="258"/>
    </location>
</feature>
<dbReference type="FunFam" id="3.30.710.10:FF:000124">
    <property type="entry name" value="Protein CBG09126"/>
    <property type="match status" value="1"/>
</dbReference>
<evidence type="ECO:0000256" key="2">
    <source>
        <dbReference type="ARBA" id="ARBA00022786"/>
    </source>
</evidence>
<protein>
    <submittedName>
        <fullName evidence="7">Skp1-related protein</fullName>
    </submittedName>
</protein>
<feature type="domain" description="SKP1 component POZ" evidence="5">
    <location>
        <begin position="105"/>
        <end position="168"/>
    </location>
</feature>
<dbReference type="Gene3D" id="3.30.710.10">
    <property type="entry name" value="Potassium Channel Kv1.1, Chain A"/>
    <property type="match status" value="1"/>
</dbReference>
<accession>A0A1I7T3Q8</accession>
<dbReference type="InterPro" id="IPR016073">
    <property type="entry name" value="Skp1_comp_POZ"/>
</dbReference>
<comment type="similarity">
    <text evidence="1">Belongs to the SKP1 family.</text>
</comment>
<reference evidence="7" key="1">
    <citation type="submission" date="2016-11" db="UniProtKB">
        <authorList>
            <consortium name="WormBaseParasite"/>
        </authorList>
    </citation>
    <scope>IDENTIFICATION</scope>
</reference>
<keyword evidence="6" id="KW-1185">Reference proteome</keyword>
<dbReference type="InterPro" id="IPR016072">
    <property type="entry name" value="Skp1_comp_dimer"/>
</dbReference>
<dbReference type="InterPro" id="IPR011333">
    <property type="entry name" value="SKP1/BTB/POZ_sf"/>
</dbReference>
<dbReference type="Proteomes" id="UP000095282">
    <property type="component" value="Unplaced"/>
</dbReference>
<evidence type="ECO:0000256" key="3">
    <source>
        <dbReference type="SAM" id="MobiDB-lite"/>
    </source>
</evidence>
<evidence type="ECO:0000313" key="7">
    <source>
        <dbReference type="WBParaSite" id="Csp11.Scaffold492.g2122.t1"/>
    </source>
</evidence>
<organism evidence="6 7">
    <name type="scientific">Caenorhabditis tropicalis</name>
    <dbReference type="NCBI Taxonomy" id="1561998"/>
    <lineage>
        <taxon>Eukaryota</taxon>
        <taxon>Metazoa</taxon>
        <taxon>Ecdysozoa</taxon>
        <taxon>Nematoda</taxon>
        <taxon>Chromadorea</taxon>
        <taxon>Rhabditida</taxon>
        <taxon>Rhabditina</taxon>
        <taxon>Rhabditomorpha</taxon>
        <taxon>Rhabditoidea</taxon>
        <taxon>Rhabditidae</taxon>
        <taxon>Peloderinae</taxon>
        <taxon>Caenorhabditis</taxon>
    </lineage>
</organism>
<dbReference type="WBParaSite" id="Csp11.Scaffold492.g2122.t1">
    <property type="protein sequence ID" value="Csp11.Scaffold492.g2122.t1"/>
    <property type="gene ID" value="Csp11.Scaffold492.g2122"/>
</dbReference>
<evidence type="ECO:0000256" key="1">
    <source>
        <dbReference type="ARBA" id="ARBA00009993"/>
    </source>
</evidence>
<dbReference type="STRING" id="1561998.A0A1I7T3Q8"/>
<proteinExistence type="inferred from homology"/>
<dbReference type="Pfam" id="PF01466">
    <property type="entry name" value="Skp1"/>
    <property type="match status" value="1"/>
</dbReference>
<dbReference type="AlphaFoldDB" id="A0A1I7T3Q8"/>
<dbReference type="PANTHER" id="PTHR11165">
    <property type="entry name" value="SKP1"/>
    <property type="match status" value="1"/>
</dbReference>
<evidence type="ECO:0000313" key="6">
    <source>
        <dbReference type="Proteomes" id="UP000095282"/>
    </source>
</evidence>
<feature type="compositionally biased region" description="Basic and acidic residues" evidence="3">
    <location>
        <begin position="250"/>
        <end position="272"/>
    </location>
</feature>